<accession>A0ACC1JA50</accession>
<reference evidence="1" key="1">
    <citation type="submission" date="2022-07" db="EMBL/GenBank/DDBJ databases">
        <title>Phylogenomic reconstructions and comparative analyses of Kickxellomycotina fungi.</title>
        <authorList>
            <person name="Reynolds N.K."/>
            <person name="Stajich J.E."/>
            <person name="Barry K."/>
            <person name="Grigoriev I.V."/>
            <person name="Crous P."/>
            <person name="Smith M.E."/>
        </authorList>
    </citation>
    <scope>NUCLEOTIDE SEQUENCE</scope>
    <source>
        <strain evidence="1">NRRL 5244</strain>
    </source>
</reference>
<comment type="caution">
    <text evidence="1">The sequence shown here is derived from an EMBL/GenBank/DDBJ whole genome shotgun (WGS) entry which is preliminary data.</text>
</comment>
<keyword evidence="1" id="KW-0808">Transferase</keyword>
<gene>
    <name evidence="1" type="primary">RPB2_1</name>
    <name evidence="1" type="ORF">FBU59_002840</name>
</gene>
<sequence>MEAEYYDDELPYEDEEYDQEITQEDCWAVITRYFDENGLVRQQIASFNEFIENTLQEIVDENRTLVLQTSIQGKQRQEVFKRFRIEFGQ</sequence>
<dbReference type="EC" id="2.7.7.6" evidence="1"/>
<dbReference type="EMBL" id="JANBPW010001652">
    <property type="protein sequence ID" value="KAJ1943670.1"/>
    <property type="molecule type" value="Genomic_DNA"/>
</dbReference>
<evidence type="ECO:0000313" key="2">
    <source>
        <dbReference type="Proteomes" id="UP001150603"/>
    </source>
</evidence>
<proteinExistence type="predicted"/>
<evidence type="ECO:0000313" key="1">
    <source>
        <dbReference type="EMBL" id="KAJ1943670.1"/>
    </source>
</evidence>
<keyword evidence="1" id="KW-0548">Nucleotidyltransferase</keyword>
<organism evidence="1 2">
    <name type="scientific">Linderina macrospora</name>
    <dbReference type="NCBI Taxonomy" id="4868"/>
    <lineage>
        <taxon>Eukaryota</taxon>
        <taxon>Fungi</taxon>
        <taxon>Fungi incertae sedis</taxon>
        <taxon>Zoopagomycota</taxon>
        <taxon>Kickxellomycotina</taxon>
        <taxon>Kickxellomycetes</taxon>
        <taxon>Kickxellales</taxon>
        <taxon>Kickxellaceae</taxon>
        <taxon>Linderina</taxon>
    </lineage>
</organism>
<name>A0ACC1JA50_9FUNG</name>
<protein>
    <submittedName>
        <fullName evidence="1">DNA-dependent RNA polymerase II</fullName>
        <ecNumber evidence="1">2.7.7.6</ecNumber>
    </submittedName>
</protein>
<keyword evidence="2" id="KW-1185">Reference proteome</keyword>
<feature type="non-terminal residue" evidence="1">
    <location>
        <position position="89"/>
    </location>
</feature>
<dbReference type="Proteomes" id="UP001150603">
    <property type="component" value="Unassembled WGS sequence"/>
</dbReference>